<proteinExistence type="predicted"/>
<sequence>MEYVMLAQKLNLLFRLLHWSVPDYLLSRLIPRVSEVVSLRKPNNYVAPRYKTAKCENCFDFWTVHCLNKCFDVISQYKNIYTFEAASKCILFDEERAPTR</sequence>
<organism evidence="1 2">
    <name type="scientific">Hypothenemus hampei</name>
    <name type="common">Coffee berry borer</name>
    <dbReference type="NCBI Taxonomy" id="57062"/>
    <lineage>
        <taxon>Eukaryota</taxon>
        <taxon>Metazoa</taxon>
        <taxon>Ecdysozoa</taxon>
        <taxon>Arthropoda</taxon>
        <taxon>Hexapoda</taxon>
        <taxon>Insecta</taxon>
        <taxon>Pterygota</taxon>
        <taxon>Neoptera</taxon>
        <taxon>Endopterygota</taxon>
        <taxon>Coleoptera</taxon>
        <taxon>Polyphaga</taxon>
        <taxon>Cucujiformia</taxon>
        <taxon>Curculionidae</taxon>
        <taxon>Scolytinae</taxon>
        <taxon>Hypothenemus</taxon>
    </lineage>
</organism>
<dbReference type="EMBL" id="JBDJPC010000007">
    <property type="protein sequence ID" value="KAL1493880.1"/>
    <property type="molecule type" value="Genomic_DNA"/>
</dbReference>
<keyword evidence="2" id="KW-1185">Reference proteome</keyword>
<protein>
    <submittedName>
        <fullName evidence="1">Uncharacterized protein</fullName>
    </submittedName>
</protein>
<comment type="caution">
    <text evidence="1">The sequence shown here is derived from an EMBL/GenBank/DDBJ whole genome shotgun (WGS) entry which is preliminary data.</text>
</comment>
<reference evidence="1 2" key="1">
    <citation type="submission" date="2024-05" db="EMBL/GenBank/DDBJ databases">
        <title>Genetic variation in Jamaican populations of the coffee berry borer (Hypothenemus hampei).</title>
        <authorList>
            <person name="Errbii M."/>
            <person name="Myrie A."/>
        </authorList>
    </citation>
    <scope>NUCLEOTIDE SEQUENCE [LARGE SCALE GENOMIC DNA]</scope>
    <source>
        <strain evidence="1">JA-Hopewell-2020-01-JO</strain>
        <tissue evidence="1">Whole body</tissue>
    </source>
</reference>
<gene>
    <name evidence="1" type="ORF">ABEB36_009564</name>
</gene>
<name>A0ABD1EGR3_HYPHA</name>
<dbReference type="AlphaFoldDB" id="A0ABD1EGR3"/>
<accession>A0ABD1EGR3</accession>
<dbReference type="Proteomes" id="UP001566132">
    <property type="component" value="Unassembled WGS sequence"/>
</dbReference>
<evidence type="ECO:0000313" key="1">
    <source>
        <dbReference type="EMBL" id="KAL1493880.1"/>
    </source>
</evidence>
<evidence type="ECO:0000313" key="2">
    <source>
        <dbReference type="Proteomes" id="UP001566132"/>
    </source>
</evidence>